<reference evidence="2 3" key="1">
    <citation type="submission" date="2021-03" db="EMBL/GenBank/DDBJ databases">
        <title>Enterococcal diversity collection.</title>
        <authorList>
            <person name="Gilmore M.S."/>
            <person name="Schwartzman J."/>
            <person name="Van Tyne D."/>
            <person name="Martin M."/>
            <person name="Earl A.M."/>
            <person name="Manson A.L."/>
            <person name="Straub T."/>
            <person name="Salamzade R."/>
            <person name="Saavedra J."/>
            <person name="Lebreton F."/>
            <person name="Prichula J."/>
            <person name="Schaufler K."/>
            <person name="Gaca A."/>
            <person name="Sgardioli B."/>
            <person name="Wagenaar J."/>
            <person name="Strong T."/>
        </authorList>
    </citation>
    <scope>NUCLEOTIDE SEQUENCE [LARGE SCALE GENOMIC DNA]</scope>
    <source>
        <strain evidence="2 3">669A</strain>
    </source>
</reference>
<protein>
    <submittedName>
        <fullName evidence="2">Uncharacterized protein</fullName>
    </submittedName>
</protein>
<dbReference type="EMBL" id="JAFREM010000013">
    <property type="protein sequence ID" value="MBO1306247.1"/>
    <property type="molecule type" value="Genomic_DNA"/>
</dbReference>
<keyword evidence="1" id="KW-0812">Transmembrane</keyword>
<comment type="caution">
    <text evidence="2">The sequence shown here is derived from an EMBL/GenBank/DDBJ whole genome shotgun (WGS) entry which is preliminary data.</text>
</comment>
<keyword evidence="3" id="KW-1185">Reference proteome</keyword>
<sequence>MQIVGLFLIVIGLAMAVFDIIYYKTKNLNVSWIGFGILYAVGIFGVLSNDSLKEILHVSTEKNFSMFGHW</sequence>
<name>A0ABS3L9F4_9ENTE</name>
<keyword evidence="1" id="KW-0472">Membrane</keyword>
<proteinExistence type="predicted"/>
<gene>
    <name evidence="2" type="ORF">JZO70_08755</name>
</gene>
<keyword evidence="1" id="KW-1133">Transmembrane helix</keyword>
<evidence type="ECO:0000313" key="3">
    <source>
        <dbReference type="Proteomes" id="UP000664601"/>
    </source>
</evidence>
<dbReference type="Proteomes" id="UP000664601">
    <property type="component" value="Unassembled WGS sequence"/>
</dbReference>
<evidence type="ECO:0000313" key="2">
    <source>
        <dbReference type="EMBL" id="MBO1306247.1"/>
    </source>
</evidence>
<feature type="transmembrane region" description="Helical" evidence="1">
    <location>
        <begin position="30"/>
        <end position="47"/>
    </location>
</feature>
<accession>A0ABS3L9F4</accession>
<organism evidence="2 3">
    <name type="scientific">Candidatus Enterococcus moelleringii</name>
    <dbReference type="NCBI Taxonomy" id="2815325"/>
    <lineage>
        <taxon>Bacteria</taxon>
        <taxon>Bacillati</taxon>
        <taxon>Bacillota</taxon>
        <taxon>Bacilli</taxon>
        <taxon>Lactobacillales</taxon>
        <taxon>Enterococcaceae</taxon>
        <taxon>Enterococcus</taxon>
    </lineage>
</organism>
<evidence type="ECO:0000256" key="1">
    <source>
        <dbReference type="SAM" id="Phobius"/>
    </source>
</evidence>
<feature type="transmembrane region" description="Helical" evidence="1">
    <location>
        <begin position="6"/>
        <end position="23"/>
    </location>
</feature>
<dbReference type="RefSeq" id="WP_207673176.1">
    <property type="nucleotide sequence ID" value="NZ_JAFREM010000013.1"/>
</dbReference>